<keyword evidence="2 4" id="KW-0547">Nucleotide-binding</keyword>
<dbReference type="GO" id="GO:0046872">
    <property type="term" value="F:metal ion binding"/>
    <property type="evidence" value="ECO:0007669"/>
    <property type="project" value="InterPro"/>
</dbReference>
<keyword evidence="1" id="KW-0436">Ligase</keyword>
<dbReference type="GO" id="GO:0005524">
    <property type="term" value="F:ATP binding"/>
    <property type="evidence" value="ECO:0007669"/>
    <property type="project" value="UniProtKB-UniRule"/>
</dbReference>
<evidence type="ECO:0000256" key="4">
    <source>
        <dbReference type="PROSITE-ProRule" id="PRU00409"/>
    </source>
</evidence>
<evidence type="ECO:0000256" key="2">
    <source>
        <dbReference type="ARBA" id="ARBA00022741"/>
    </source>
</evidence>
<accession>A0A024JWT4</accession>
<dbReference type="OrthoDB" id="24041at2"/>
<evidence type="ECO:0000256" key="3">
    <source>
        <dbReference type="ARBA" id="ARBA00022840"/>
    </source>
</evidence>
<reference evidence="6" key="1">
    <citation type="journal article" date="2014" name="Genome Announc.">
        <title>Draft Genome Sequence of Mycobacterium triplex DSM 44626.</title>
        <authorList>
            <person name="Sassi M."/>
            <person name="Croce O."/>
            <person name="Robert C."/>
            <person name="Raoult D."/>
            <person name="Drancourt M."/>
        </authorList>
    </citation>
    <scope>NUCLEOTIDE SEQUENCE [LARGE SCALE GENOMIC DNA]</scope>
    <source>
        <strain evidence="6">DSM 44626</strain>
    </source>
</reference>
<dbReference type="PANTHER" id="PTHR43585:SF2">
    <property type="entry name" value="ATP-GRASP ENZYME FSQD"/>
    <property type="match status" value="1"/>
</dbReference>
<evidence type="ECO:0000259" key="5">
    <source>
        <dbReference type="PROSITE" id="PS50975"/>
    </source>
</evidence>
<dbReference type="Pfam" id="PF13535">
    <property type="entry name" value="ATP-grasp_4"/>
    <property type="match status" value="1"/>
</dbReference>
<dbReference type="STRING" id="47839.BN973_02469"/>
<dbReference type="SMART" id="SM01209">
    <property type="entry name" value="GARS_A"/>
    <property type="match status" value="1"/>
</dbReference>
<gene>
    <name evidence="6" type="ORF">BN973_02469</name>
</gene>
<dbReference type="InterPro" id="IPR011761">
    <property type="entry name" value="ATP-grasp"/>
</dbReference>
<dbReference type="Proteomes" id="UP000028880">
    <property type="component" value="Unassembled WGS sequence"/>
</dbReference>
<evidence type="ECO:0000256" key="1">
    <source>
        <dbReference type="ARBA" id="ARBA00022598"/>
    </source>
</evidence>
<name>A0A024JWT4_9MYCO</name>
<dbReference type="eggNOG" id="COG0151">
    <property type="taxonomic scope" value="Bacteria"/>
</dbReference>
<dbReference type="SUPFAM" id="SSF56059">
    <property type="entry name" value="Glutathione synthetase ATP-binding domain-like"/>
    <property type="match status" value="1"/>
</dbReference>
<dbReference type="PROSITE" id="PS50975">
    <property type="entry name" value="ATP_GRASP"/>
    <property type="match status" value="1"/>
</dbReference>
<dbReference type="Gene3D" id="3.40.50.20">
    <property type="match status" value="1"/>
</dbReference>
<feature type="domain" description="ATP-grasp" evidence="5">
    <location>
        <begin position="126"/>
        <end position="327"/>
    </location>
</feature>
<dbReference type="GO" id="GO:0016874">
    <property type="term" value="F:ligase activity"/>
    <property type="evidence" value="ECO:0007669"/>
    <property type="project" value="UniProtKB-KW"/>
</dbReference>
<dbReference type="AlphaFoldDB" id="A0A024JWT4"/>
<dbReference type="InterPro" id="IPR052032">
    <property type="entry name" value="ATP-dep_AA_Ligase"/>
</dbReference>
<dbReference type="Gene3D" id="3.30.470.20">
    <property type="entry name" value="ATP-grasp fold, B domain"/>
    <property type="match status" value="1"/>
</dbReference>
<dbReference type="Pfam" id="PF18130">
    <property type="entry name" value="ATPgrasp_N"/>
    <property type="match status" value="1"/>
</dbReference>
<dbReference type="InterPro" id="IPR041472">
    <property type="entry name" value="BL00235/CARNS1_N"/>
</dbReference>
<organism evidence="6">
    <name type="scientific">Mycobacterium triplex</name>
    <dbReference type="NCBI Taxonomy" id="47839"/>
    <lineage>
        <taxon>Bacteria</taxon>
        <taxon>Bacillati</taxon>
        <taxon>Actinomycetota</taxon>
        <taxon>Actinomycetes</taxon>
        <taxon>Mycobacteriales</taxon>
        <taxon>Mycobacteriaceae</taxon>
        <taxon>Mycobacterium</taxon>
        <taxon>Mycobacterium simiae complex</taxon>
    </lineage>
</organism>
<dbReference type="EMBL" id="HG964446">
    <property type="protein sequence ID" value="CDO88106.1"/>
    <property type="molecule type" value="Genomic_DNA"/>
</dbReference>
<protein>
    <submittedName>
        <fullName evidence="6">Biotin carboxylase</fullName>
    </submittedName>
</protein>
<keyword evidence="3 4" id="KW-0067">ATP-binding</keyword>
<sequence length="425" mass="45424">MERCVTIDGPTVVVVGAGYEGKRRCYERLVELGARLVIVDEPGHWSESLAGQSAGMQWVAAPFSGDPDADAAATLAVLERSGVRADGVLTFWEGRVCDAARVAAALGLPGNPPEAVDAARSKVRTRELSARLGLPTPAAQRVRSLDELFAAAADVGFPAVVKPEFGASAMGCVRVDDFESLPGVYKRVRAIVAPEHRAIFRAGNDLLLEQYLDGVEFDVDLVLQDGTCVFASVSQNWPTAEPSFQETGLHIPPDHNKAAVRKLVDLSVQTVRSFGFRRGVLHVEGKCTSSGPRVIEVNARMGGARIHQMVEAVWGVDLIEAQLRSCLDLCQAVKPSRKPRCAVVNAIVYAPATGRLAELPFADVAPDAGMGVELDVFGRIGQDVAGPDNIFATALAELTISGKNLRHARSRAAQVLRDPPRVLPT</sequence>
<dbReference type="PANTHER" id="PTHR43585">
    <property type="entry name" value="FUMIPYRROLE BIOSYNTHESIS PROTEIN C"/>
    <property type="match status" value="1"/>
</dbReference>
<reference evidence="6" key="2">
    <citation type="submission" date="2014-04" db="EMBL/GenBank/DDBJ databases">
        <authorList>
            <person name="Xu Y.W."/>
            <person name="Yang Q."/>
        </authorList>
    </citation>
    <scope>NUCLEOTIDE SEQUENCE</scope>
    <source>
        <strain evidence="6">DSM 44626</strain>
    </source>
</reference>
<proteinExistence type="predicted"/>
<evidence type="ECO:0000313" key="6">
    <source>
        <dbReference type="EMBL" id="CDO88106.1"/>
    </source>
</evidence>
<dbReference type="HOGENOM" id="CLU_029016_6_3_11"/>